<accession>N1Q4B6</accession>
<evidence type="ECO:0000256" key="3">
    <source>
        <dbReference type="SAM" id="MobiDB-lite"/>
    </source>
</evidence>
<dbReference type="Pfam" id="PF13519">
    <property type="entry name" value="VWA_2"/>
    <property type="match status" value="1"/>
</dbReference>
<dbReference type="OrthoDB" id="447129at2759"/>
<dbReference type="Gene3D" id="1.10.287.3990">
    <property type="match status" value="1"/>
</dbReference>
<dbReference type="InterPro" id="IPR002035">
    <property type="entry name" value="VWF_A"/>
</dbReference>
<dbReference type="GO" id="GO:0043161">
    <property type="term" value="P:proteasome-mediated ubiquitin-dependent protein catabolic process"/>
    <property type="evidence" value="ECO:0007669"/>
    <property type="project" value="EnsemblFungi"/>
</dbReference>
<feature type="region of interest" description="Disordered" evidence="3">
    <location>
        <begin position="236"/>
        <end position="309"/>
    </location>
</feature>
<dbReference type="GO" id="GO:0036435">
    <property type="term" value="F:K48-linked polyubiquitin modification-dependent protein binding"/>
    <property type="evidence" value="ECO:0007669"/>
    <property type="project" value="EnsemblFungi"/>
</dbReference>
<dbReference type="HOGENOM" id="CLU_033293_1_0_1"/>
<protein>
    <recommendedName>
        <fullName evidence="4">VWFA domain-containing protein</fullName>
    </recommendedName>
</protein>
<dbReference type="SMART" id="SM00327">
    <property type="entry name" value="VWA"/>
    <property type="match status" value="1"/>
</dbReference>
<dbReference type="PANTHER" id="PTHR10223">
    <property type="entry name" value="26S PROTEASOME NON-ATPASE REGULATORY SUBUNIT 4"/>
    <property type="match status" value="1"/>
</dbReference>
<dbReference type="SUPFAM" id="SSF53300">
    <property type="entry name" value="vWA-like"/>
    <property type="match status" value="1"/>
</dbReference>
<organism evidence="5 6">
    <name type="scientific">Dothistroma septosporum (strain NZE10 / CBS 128990)</name>
    <name type="common">Red band needle blight fungus</name>
    <name type="synonym">Mycosphaerella pini</name>
    <dbReference type="NCBI Taxonomy" id="675120"/>
    <lineage>
        <taxon>Eukaryota</taxon>
        <taxon>Fungi</taxon>
        <taxon>Dikarya</taxon>
        <taxon>Ascomycota</taxon>
        <taxon>Pezizomycotina</taxon>
        <taxon>Dothideomycetes</taxon>
        <taxon>Dothideomycetidae</taxon>
        <taxon>Mycosphaerellales</taxon>
        <taxon>Mycosphaerellaceae</taxon>
        <taxon>Dothistroma</taxon>
    </lineage>
</organism>
<evidence type="ECO:0000256" key="2">
    <source>
        <dbReference type="ARBA" id="ARBA00022942"/>
    </source>
</evidence>
<dbReference type="InterPro" id="IPR003903">
    <property type="entry name" value="UIM_dom"/>
</dbReference>
<dbReference type="FunFam" id="3.40.50.410:FF:000005">
    <property type="entry name" value="26S proteasome non-ATPase regulatory subunit 4"/>
    <property type="match status" value="1"/>
</dbReference>
<dbReference type="AlphaFoldDB" id="N1Q4B6"/>
<dbReference type="eggNOG" id="KOG2884">
    <property type="taxonomic scope" value="Eukaryota"/>
</dbReference>
<feature type="domain" description="VWFA" evidence="4">
    <location>
        <begin position="5"/>
        <end position="189"/>
    </location>
</feature>
<dbReference type="GO" id="GO:0043248">
    <property type="term" value="P:proteasome assembly"/>
    <property type="evidence" value="ECO:0007669"/>
    <property type="project" value="EnsemblFungi"/>
</dbReference>
<reference evidence="5 6" key="2">
    <citation type="journal article" date="2012" name="PLoS Pathog.">
        <title>Diverse lifestyles and strategies of plant pathogenesis encoded in the genomes of eighteen Dothideomycetes fungi.</title>
        <authorList>
            <person name="Ohm R.A."/>
            <person name="Feau N."/>
            <person name="Henrissat B."/>
            <person name="Schoch C.L."/>
            <person name="Horwitz B.A."/>
            <person name="Barry K.W."/>
            <person name="Condon B.J."/>
            <person name="Copeland A.C."/>
            <person name="Dhillon B."/>
            <person name="Glaser F."/>
            <person name="Hesse C.N."/>
            <person name="Kosti I."/>
            <person name="LaButti K."/>
            <person name="Lindquist E.A."/>
            <person name="Lucas S."/>
            <person name="Salamov A.A."/>
            <person name="Bradshaw R.E."/>
            <person name="Ciuffetti L."/>
            <person name="Hamelin R.C."/>
            <person name="Kema G.H.J."/>
            <person name="Lawrence C."/>
            <person name="Scott J.A."/>
            <person name="Spatafora J.W."/>
            <person name="Turgeon B.G."/>
            <person name="de Wit P.J.G.M."/>
            <person name="Zhong S."/>
            <person name="Goodwin S.B."/>
            <person name="Grigoriev I.V."/>
        </authorList>
    </citation>
    <scope>NUCLEOTIDE SEQUENCE [LARGE SCALE GENOMIC DNA]</scope>
    <source>
        <strain evidence="6">NZE10 / CBS 128990</strain>
    </source>
</reference>
<dbReference type="CDD" id="cd01452">
    <property type="entry name" value="VWA_26S_proteasome_subunit"/>
    <property type="match status" value="1"/>
</dbReference>
<dbReference type="GO" id="GO:0008540">
    <property type="term" value="C:proteasome regulatory particle, base subcomplex"/>
    <property type="evidence" value="ECO:0007669"/>
    <property type="project" value="EnsemblFungi"/>
</dbReference>
<dbReference type="GO" id="GO:0005634">
    <property type="term" value="C:nucleus"/>
    <property type="evidence" value="ECO:0007669"/>
    <property type="project" value="TreeGrafter"/>
</dbReference>
<dbReference type="PROSITE" id="PS50330">
    <property type="entry name" value="UIM"/>
    <property type="match status" value="1"/>
</dbReference>
<keyword evidence="2" id="KW-0647">Proteasome</keyword>
<dbReference type="InterPro" id="IPR027040">
    <property type="entry name" value="PSMD4"/>
</dbReference>
<dbReference type="EMBL" id="KB446535">
    <property type="protein sequence ID" value="EME49434.1"/>
    <property type="molecule type" value="Genomic_DNA"/>
</dbReference>
<dbReference type="GO" id="GO:0005829">
    <property type="term" value="C:cytosol"/>
    <property type="evidence" value="ECO:0007669"/>
    <property type="project" value="TreeGrafter"/>
</dbReference>
<sequence length="309" mass="32759">MVLEATMIVVDNSESSRNGDYVPSRWEAQVDAANLIFHSKTQANPESSVGLMSMGGSGPEVLTTLTTNPGKILDGLHRTKVKGESHLYTGIMIASLALKHRQNKSQRQRIIVFTCSPIADSSATLTKLAKRMKKNNTSIDLIAFGDLTEESIDKLRAFNEAVKSNEGSHLEIIPPGPNLLSDTIVASPILAGEGGGAVPNGGGAGGEGGGAGGDFEFGVDPNLDPELALVLRMSMEEEKERQEREKKAREEAEGKTNLESVPEGKEGESSESQPLLDGNGEPSGSASGSADTQAKRPEDKKDDDKMDTA</sequence>
<evidence type="ECO:0000313" key="5">
    <source>
        <dbReference type="EMBL" id="EME49434.1"/>
    </source>
</evidence>
<dbReference type="Proteomes" id="UP000016933">
    <property type="component" value="Unassembled WGS sequence"/>
</dbReference>
<dbReference type="PANTHER" id="PTHR10223:SF0">
    <property type="entry name" value="26S PROTEASOME NON-ATPASE REGULATORY SUBUNIT 4"/>
    <property type="match status" value="1"/>
</dbReference>
<feature type="compositionally biased region" description="Basic and acidic residues" evidence="3">
    <location>
        <begin position="236"/>
        <end position="268"/>
    </location>
</feature>
<dbReference type="GO" id="GO:0032436">
    <property type="term" value="P:positive regulation of proteasomal ubiquitin-dependent protein catabolic process"/>
    <property type="evidence" value="ECO:0007669"/>
    <property type="project" value="EnsemblFungi"/>
</dbReference>
<evidence type="ECO:0000259" key="4">
    <source>
        <dbReference type="PROSITE" id="PS50234"/>
    </source>
</evidence>
<evidence type="ECO:0000256" key="1">
    <source>
        <dbReference type="ARBA" id="ARBA00005574"/>
    </source>
</evidence>
<feature type="compositionally biased region" description="Polar residues" evidence="3">
    <location>
        <begin position="282"/>
        <end position="292"/>
    </location>
</feature>
<dbReference type="PROSITE" id="PS50234">
    <property type="entry name" value="VWFA"/>
    <property type="match status" value="1"/>
</dbReference>
<proteinExistence type="inferred from homology"/>
<dbReference type="FunFam" id="1.10.287.3990:FF:000001">
    <property type="entry name" value="26S proteasome regulatory subunit S5A"/>
    <property type="match status" value="1"/>
</dbReference>
<dbReference type="Gene3D" id="3.40.50.410">
    <property type="entry name" value="von Willebrand factor, type A domain"/>
    <property type="match status" value="1"/>
</dbReference>
<comment type="similarity">
    <text evidence="1">Belongs to the proteasome subunit S5A family.</text>
</comment>
<feature type="compositionally biased region" description="Basic and acidic residues" evidence="3">
    <location>
        <begin position="293"/>
        <end position="309"/>
    </location>
</feature>
<name>N1Q4B6_DOTSN</name>
<keyword evidence="6" id="KW-1185">Reference proteome</keyword>
<evidence type="ECO:0000313" key="6">
    <source>
        <dbReference type="Proteomes" id="UP000016933"/>
    </source>
</evidence>
<reference evidence="6" key="1">
    <citation type="journal article" date="2012" name="PLoS Genet.">
        <title>The genomes of the fungal plant pathogens Cladosporium fulvum and Dothistroma septosporum reveal adaptation to different hosts and lifestyles but also signatures of common ancestry.</title>
        <authorList>
            <person name="de Wit P.J.G.M."/>
            <person name="van der Burgt A."/>
            <person name="Oekmen B."/>
            <person name="Stergiopoulos I."/>
            <person name="Abd-Elsalam K.A."/>
            <person name="Aerts A.L."/>
            <person name="Bahkali A.H."/>
            <person name="Beenen H.G."/>
            <person name="Chettri P."/>
            <person name="Cox M.P."/>
            <person name="Datema E."/>
            <person name="de Vries R.P."/>
            <person name="Dhillon B."/>
            <person name="Ganley A.R."/>
            <person name="Griffiths S.A."/>
            <person name="Guo Y."/>
            <person name="Hamelin R.C."/>
            <person name="Henrissat B."/>
            <person name="Kabir M.S."/>
            <person name="Jashni M.K."/>
            <person name="Kema G."/>
            <person name="Klaubauf S."/>
            <person name="Lapidus A."/>
            <person name="Levasseur A."/>
            <person name="Lindquist E."/>
            <person name="Mehrabi R."/>
            <person name="Ohm R.A."/>
            <person name="Owen T.J."/>
            <person name="Salamov A."/>
            <person name="Schwelm A."/>
            <person name="Schijlen E."/>
            <person name="Sun H."/>
            <person name="van den Burg H.A."/>
            <person name="van Ham R.C.H.J."/>
            <person name="Zhang S."/>
            <person name="Goodwin S.B."/>
            <person name="Grigoriev I.V."/>
            <person name="Collemare J."/>
            <person name="Bradshaw R.E."/>
        </authorList>
    </citation>
    <scope>NUCLEOTIDE SEQUENCE [LARGE SCALE GENOMIC DNA]</scope>
    <source>
        <strain evidence="6">NZE10 / CBS 128990</strain>
    </source>
</reference>
<gene>
    <name evidence="5" type="ORF">DOTSEDRAFT_163804</name>
</gene>
<dbReference type="InterPro" id="IPR036465">
    <property type="entry name" value="vWFA_dom_sf"/>
</dbReference>
<dbReference type="STRING" id="675120.N1Q4B6"/>
<dbReference type="OMA" id="QMSMQDQ"/>